<feature type="transmembrane region" description="Helical" evidence="1">
    <location>
        <begin position="30"/>
        <end position="48"/>
    </location>
</feature>
<evidence type="ECO:0000313" key="3">
    <source>
        <dbReference type="Proteomes" id="UP000286317"/>
    </source>
</evidence>
<keyword evidence="1" id="KW-1133">Transmembrane helix</keyword>
<keyword evidence="3" id="KW-1185">Reference proteome</keyword>
<keyword evidence="1" id="KW-0472">Membrane</keyword>
<sequence>MKNSEANDNFTLFASSIAFAVLSDILDKQIYTKILTAIMILVLIFVVIRNLKFTLYHIKNENPNIQTFISVKVDYWLLFVRNLVIYGFLASLFFVTAYLNGRTMWLSILALVIVIIAFFIVISKFEDKTDIINSEENHTD</sequence>
<dbReference type="EMBL" id="QXUF01000016">
    <property type="protein sequence ID" value="RIN02074.1"/>
    <property type="molecule type" value="Genomic_DNA"/>
</dbReference>
<feature type="transmembrane region" description="Helical" evidence="1">
    <location>
        <begin position="75"/>
        <end position="98"/>
    </location>
</feature>
<protein>
    <submittedName>
        <fullName evidence="2">Uncharacterized protein</fullName>
    </submittedName>
</protein>
<dbReference type="Proteomes" id="UP000286317">
    <property type="component" value="Unassembled WGS sequence"/>
</dbReference>
<gene>
    <name evidence="2" type="ORF">BU112_03595</name>
</gene>
<keyword evidence="1" id="KW-0812">Transmembrane</keyword>
<evidence type="ECO:0000313" key="2">
    <source>
        <dbReference type="EMBL" id="RIN02074.1"/>
    </source>
</evidence>
<dbReference type="OrthoDB" id="2414033at2"/>
<dbReference type="RefSeq" id="WP_039068569.1">
    <property type="nucleotide sequence ID" value="NZ_CP068712.1"/>
</dbReference>
<accession>A0A418IHJ6</accession>
<organism evidence="2 3">
    <name type="scientific">Staphylococcus shinii</name>
    <dbReference type="NCBI Taxonomy" id="2912228"/>
    <lineage>
        <taxon>Bacteria</taxon>
        <taxon>Bacillati</taxon>
        <taxon>Bacillota</taxon>
        <taxon>Bacilli</taxon>
        <taxon>Bacillales</taxon>
        <taxon>Staphylococcaceae</taxon>
        <taxon>Staphylococcus</taxon>
    </lineage>
</organism>
<name>A0A418IHJ6_9STAP</name>
<dbReference type="AlphaFoldDB" id="A0A418IHJ6"/>
<comment type="caution">
    <text evidence="2">The sequence shown here is derived from an EMBL/GenBank/DDBJ whole genome shotgun (WGS) entry which is preliminary data.</text>
</comment>
<reference evidence="2 3" key="1">
    <citation type="journal article" date="2016" name="Front. Microbiol.">
        <title>Comprehensive Phylogenetic Analysis of Bovine Non-aureus Staphylococci Species Based on Whole-Genome Sequencing.</title>
        <authorList>
            <person name="Naushad S."/>
            <person name="Barkema H.W."/>
            <person name="Luby C."/>
            <person name="Condas L.A."/>
            <person name="Nobrega D.B."/>
            <person name="Carson D.A."/>
            <person name="De Buck J."/>
        </authorList>
    </citation>
    <scope>NUCLEOTIDE SEQUENCE [LARGE SCALE GENOMIC DNA]</scope>
    <source>
        <strain evidence="2 3">SNUC 4554</strain>
    </source>
</reference>
<proteinExistence type="predicted"/>
<evidence type="ECO:0000256" key="1">
    <source>
        <dbReference type="SAM" id="Phobius"/>
    </source>
</evidence>
<feature type="transmembrane region" description="Helical" evidence="1">
    <location>
        <begin position="104"/>
        <end position="122"/>
    </location>
</feature>